<dbReference type="AlphaFoldDB" id="A0A1V0UUH9"/>
<evidence type="ECO:0008006" key="4">
    <source>
        <dbReference type="Google" id="ProtNLM"/>
    </source>
</evidence>
<dbReference type="Proteomes" id="UP000192727">
    <property type="component" value="Chromosome"/>
</dbReference>
<evidence type="ECO:0000256" key="1">
    <source>
        <dbReference type="SAM" id="SignalP"/>
    </source>
</evidence>
<keyword evidence="1" id="KW-0732">Signal</keyword>
<evidence type="ECO:0000313" key="2">
    <source>
        <dbReference type="EMBL" id="ARF68889.1"/>
    </source>
</evidence>
<proteinExistence type="predicted"/>
<evidence type="ECO:0000313" key="3">
    <source>
        <dbReference type="Proteomes" id="UP000192727"/>
    </source>
</evidence>
<sequence>MKRLTLLLLRTLVLVPVLMAGCGGKPKHDVVMFMMGSSGFPVDIVTKLETSLKEKVGEDVSLSISASPMYASQKLEVEVAAGGNGILVLPEKEFRSFAAQNSLVSLDDLAGVDDFPGGIEEAVIEPENKKQEPKPEPLKEKHLYAVPLDETKWFRENELSGLGLYAMIPVNAPDIEKAKAVMRKIAEKE</sequence>
<protein>
    <recommendedName>
        <fullName evidence="4">Lipoprotein</fullName>
    </recommendedName>
</protein>
<dbReference type="RefSeq" id="WP_083040660.1">
    <property type="nucleotide sequence ID" value="NZ_CP020557.1"/>
</dbReference>
<dbReference type="EMBL" id="CP020557">
    <property type="protein sequence ID" value="ARF68889.1"/>
    <property type="molecule type" value="Genomic_DNA"/>
</dbReference>
<feature type="signal peptide" evidence="1">
    <location>
        <begin position="1"/>
        <end position="20"/>
    </location>
</feature>
<accession>A0A1V0UUH9</accession>
<name>A0A1V0UUH9_9BACL</name>
<reference evidence="2 3" key="1">
    <citation type="submission" date="2017-03" db="EMBL/GenBank/DDBJ databases">
        <title>Paenibacillus larvae genome sequencing.</title>
        <authorList>
            <person name="Dingman D.W."/>
        </authorList>
    </citation>
    <scope>NUCLEOTIDE SEQUENCE [LARGE SCALE GENOMIC DNA]</scope>
    <source>
        <strain evidence="2 3">SAG 10367</strain>
    </source>
</reference>
<gene>
    <name evidence="2" type="ORF">B7C51_15435</name>
</gene>
<dbReference type="PROSITE" id="PS51257">
    <property type="entry name" value="PROKAR_LIPOPROTEIN"/>
    <property type="match status" value="1"/>
</dbReference>
<organism evidence="2 3">
    <name type="scientific">Paenibacillus larvae subsp. pulvifaciens</name>
    <dbReference type="NCBI Taxonomy" id="1477"/>
    <lineage>
        <taxon>Bacteria</taxon>
        <taxon>Bacillati</taxon>
        <taxon>Bacillota</taxon>
        <taxon>Bacilli</taxon>
        <taxon>Bacillales</taxon>
        <taxon>Paenibacillaceae</taxon>
        <taxon>Paenibacillus</taxon>
    </lineage>
</organism>
<feature type="chain" id="PRO_5038741548" description="Lipoprotein" evidence="1">
    <location>
        <begin position="21"/>
        <end position="189"/>
    </location>
</feature>